<evidence type="ECO:0000256" key="5">
    <source>
        <dbReference type="ARBA" id="ARBA00023136"/>
    </source>
</evidence>
<dbReference type="InterPro" id="IPR036259">
    <property type="entry name" value="MFS_trans_sf"/>
</dbReference>
<feature type="transmembrane region" description="Helical" evidence="6">
    <location>
        <begin position="438"/>
        <end position="460"/>
    </location>
</feature>
<dbReference type="PANTHER" id="PTHR11654">
    <property type="entry name" value="OLIGOPEPTIDE TRANSPORTER-RELATED"/>
    <property type="match status" value="1"/>
</dbReference>
<dbReference type="AlphaFoldDB" id="A0A397GPJ6"/>
<dbReference type="EMBL" id="NKHU02000128">
    <property type="protein sequence ID" value="RHZ52991.1"/>
    <property type="molecule type" value="Genomic_DNA"/>
</dbReference>
<evidence type="ECO:0000256" key="1">
    <source>
        <dbReference type="ARBA" id="ARBA00004141"/>
    </source>
</evidence>
<dbReference type="GO" id="GO:0022857">
    <property type="term" value="F:transmembrane transporter activity"/>
    <property type="evidence" value="ECO:0007669"/>
    <property type="project" value="InterPro"/>
</dbReference>
<evidence type="ECO:0000313" key="8">
    <source>
        <dbReference type="Proteomes" id="UP000215305"/>
    </source>
</evidence>
<dbReference type="VEuPathDB" id="FungiDB:CDV56_104103"/>
<keyword evidence="3 6" id="KW-0812">Transmembrane</keyword>
<dbReference type="OrthoDB" id="8904098at2759"/>
<keyword evidence="5 6" id="KW-0472">Membrane</keyword>
<reference evidence="7" key="1">
    <citation type="submission" date="2018-08" db="EMBL/GenBank/DDBJ databases">
        <title>Draft genome sequence of azole-resistant Aspergillus thermomutatus (Neosartorya pseudofischeri) strain HMR AF 39, isolated from a human nasal aspirate.</title>
        <authorList>
            <person name="Parent-Michaud M."/>
            <person name="Dufresne P.J."/>
            <person name="Fournier E."/>
            <person name="Martineau C."/>
            <person name="Moreira S."/>
            <person name="Perkins V."/>
            <person name="De Repentigny L."/>
            <person name="Dufresne S.F."/>
        </authorList>
    </citation>
    <scope>NUCLEOTIDE SEQUENCE [LARGE SCALE GENOMIC DNA]</scope>
    <source>
        <strain evidence="7">HMR AF 39</strain>
    </source>
</reference>
<evidence type="ECO:0000256" key="2">
    <source>
        <dbReference type="ARBA" id="ARBA00005982"/>
    </source>
</evidence>
<dbReference type="Proteomes" id="UP000215305">
    <property type="component" value="Unassembled WGS sequence"/>
</dbReference>
<feature type="transmembrane region" description="Helical" evidence="6">
    <location>
        <begin position="550"/>
        <end position="571"/>
    </location>
</feature>
<dbReference type="RefSeq" id="XP_026613473.1">
    <property type="nucleotide sequence ID" value="XM_026757722.1"/>
</dbReference>
<evidence type="ECO:0000256" key="4">
    <source>
        <dbReference type="ARBA" id="ARBA00022989"/>
    </source>
</evidence>
<comment type="subcellular location">
    <subcellularLocation>
        <location evidence="1">Membrane</location>
        <topology evidence="1">Multi-pass membrane protein</topology>
    </subcellularLocation>
</comment>
<dbReference type="STRING" id="41047.A0A397GPJ6"/>
<evidence type="ECO:0000313" key="7">
    <source>
        <dbReference type="EMBL" id="RHZ52991.1"/>
    </source>
</evidence>
<dbReference type="GO" id="GO:0016020">
    <property type="term" value="C:membrane"/>
    <property type="evidence" value="ECO:0007669"/>
    <property type="project" value="UniProtKB-SubCell"/>
</dbReference>
<dbReference type="InterPro" id="IPR000109">
    <property type="entry name" value="POT_fam"/>
</dbReference>
<dbReference type="Gene3D" id="1.20.1250.20">
    <property type="entry name" value="MFS general substrate transporter like domains"/>
    <property type="match status" value="2"/>
</dbReference>
<evidence type="ECO:0000256" key="6">
    <source>
        <dbReference type="SAM" id="Phobius"/>
    </source>
</evidence>
<keyword evidence="8" id="KW-1185">Reference proteome</keyword>
<sequence length="574" mass="62497">MDTSAEEDKAERGRAAYIAQFSTAPDSEAATEDEIRELEHVAARLPARVWLAATIGMAERFAYYGTQTLFQNYLQNSPGDLIPGAIGLGKSHATTVNLAFTVAVNLLPLPASILVDGRLGRYRSLQIFTGIYALGSAILFGTSFPSEMRSGVALIGFILGSTLIAVGLGGVQASVQPFIGNMLSVMFTQFGEDHTHCLPSGPIYRANYANKNQEEWPAGGRKSRNGSLLTRDRHSRMVNVGSLGSIATTLMEKYIGFWSAYLLDLCAVLLAVVIVHLARPKFVHPVAQGSVLPRAARCLWYAARDGFSLDAAGPEHQLENHQRVVPWDKEFIAELRGALSAFKIWYFLSNTHSQVVILSFDVASNGSSIGWPIFWVCMGQGAQVSISQAGQMETHGIPNDLIKSSNPVAYVVFGVLVQKQLYPLLQRRKIHFSPVNRISLGFFIMSVAMAYSAVVQAIIYRSGPCYSHPLSCAASGGRTPNQVYVLLQLPTFVIIALAEVFCWPTGSEYTYSHAPKSMKSVLQACYISTAGVGYLLGMALSPLARDPLLVVLWSVTAAMMFATACAFWIAFRKD</sequence>
<evidence type="ECO:0008006" key="9">
    <source>
        <dbReference type="Google" id="ProtNLM"/>
    </source>
</evidence>
<organism evidence="7 8">
    <name type="scientific">Aspergillus thermomutatus</name>
    <name type="common">Neosartorya pseudofischeri</name>
    <dbReference type="NCBI Taxonomy" id="41047"/>
    <lineage>
        <taxon>Eukaryota</taxon>
        <taxon>Fungi</taxon>
        <taxon>Dikarya</taxon>
        <taxon>Ascomycota</taxon>
        <taxon>Pezizomycotina</taxon>
        <taxon>Eurotiomycetes</taxon>
        <taxon>Eurotiomycetidae</taxon>
        <taxon>Eurotiales</taxon>
        <taxon>Aspergillaceae</taxon>
        <taxon>Aspergillus</taxon>
        <taxon>Aspergillus subgen. Fumigati</taxon>
    </lineage>
</organism>
<feature type="transmembrane region" description="Helical" evidence="6">
    <location>
        <begin position="127"/>
        <end position="145"/>
    </location>
</feature>
<feature type="transmembrane region" description="Helical" evidence="6">
    <location>
        <begin position="483"/>
        <end position="503"/>
    </location>
</feature>
<dbReference type="GeneID" id="38126077"/>
<proteinExistence type="inferred from homology"/>
<keyword evidence="4 6" id="KW-1133">Transmembrane helix</keyword>
<name>A0A397GPJ6_ASPTH</name>
<accession>A0A397GPJ6</accession>
<gene>
    <name evidence="7" type="ORF">CDV56_104103</name>
</gene>
<evidence type="ECO:0000256" key="3">
    <source>
        <dbReference type="ARBA" id="ARBA00022692"/>
    </source>
</evidence>
<comment type="similarity">
    <text evidence="2">Belongs to the major facilitator superfamily. Proton-dependent oligopeptide transporter (POT/PTR) (TC 2.A.17) family.</text>
</comment>
<comment type="caution">
    <text evidence="7">The sequence shown here is derived from an EMBL/GenBank/DDBJ whole genome shotgun (WGS) entry which is preliminary data.</text>
</comment>
<dbReference type="Pfam" id="PF00854">
    <property type="entry name" value="PTR2"/>
    <property type="match status" value="1"/>
</dbReference>
<protein>
    <recommendedName>
        <fullName evidence="9">Oligopeptide transporter</fullName>
    </recommendedName>
</protein>
<dbReference type="SUPFAM" id="SSF103473">
    <property type="entry name" value="MFS general substrate transporter"/>
    <property type="match status" value="1"/>
</dbReference>
<feature type="transmembrane region" description="Helical" evidence="6">
    <location>
        <begin position="258"/>
        <end position="278"/>
    </location>
</feature>
<feature type="transmembrane region" description="Helical" evidence="6">
    <location>
        <begin position="96"/>
        <end position="115"/>
    </location>
</feature>
<feature type="transmembrane region" description="Helical" evidence="6">
    <location>
        <begin position="524"/>
        <end position="544"/>
    </location>
</feature>
<feature type="transmembrane region" description="Helical" evidence="6">
    <location>
        <begin position="152"/>
        <end position="175"/>
    </location>
</feature>